<keyword evidence="1" id="KW-1133">Transmembrane helix</keyword>
<keyword evidence="1" id="KW-0472">Membrane</keyword>
<dbReference type="OrthoDB" id="6020333at2759"/>
<proteinExistence type="predicted"/>
<evidence type="ECO:0000313" key="3">
    <source>
        <dbReference type="Proteomes" id="UP001153636"/>
    </source>
</evidence>
<accession>A0A9P0CV13</accession>
<feature type="transmembrane region" description="Helical" evidence="1">
    <location>
        <begin position="302"/>
        <end position="325"/>
    </location>
</feature>
<feature type="transmembrane region" description="Helical" evidence="1">
    <location>
        <begin position="194"/>
        <end position="213"/>
    </location>
</feature>
<protein>
    <submittedName>
        <fullName evidence="2">Uncharacterized protein</fullName>
    </submittedName>
</protein>
<feature type="transmembrane region" description="Helical" evidence="1">
    <location>
        <begin position="73"/>
        <end position="94"/>
    </location>
</feature>
<gene>
    <name evidence="2" type="ORF">PSYICH_LOCUS5945</name>
</gene>
<feature type="transmembrane region" description="Helical" evidence="1">
    <location>
        <begin position="337"/>
        <end position="357"/>
    </location>
</feature>
<dbReference type="EMBL" id="OV651830">
    <property type="protein sequence ID" value="CAH1104741.1"/>
    <property type="molecule type" value="Genomic_DNA"/>
</dbReference>
<keyword evidence="1" id="KW-0812">Transmembrane</keyword>
<dbReference type="PANTHER" id="PTHR38337:SF1">
    <property type="entry name" value="GUSTATORY RECEPTOR"/>
    <property type="match status" value="1"/>
</dbReference>
<reference evidence="2" key="1">
    <citation type="submission" date="2022-01" db="EMBL/GenBank/DDBJ databases">
        <authorList>
            <person name="King R."/>
        </authorList>
    </citation>
    <scope>NUCLEOTIDE SEQUENCE</scope>
</reference>
<evidence type="ECO:0000256" key="1">
    <source>
        <dbReference type="SAM" id="Phobius"/>
    </source>
</evidence>
<dbReference type="AlphaFoldDB" id="A0A9P0CV13"/>
<organism evidence="2 3">
    <name type="scientific">Psylliodes chrysocephalus</name>
    <dbReference type="NCBI Taxonomy" id="3402493"/>
    <lineage>
        <taxon>Eukaryota</taxon>
        <taxon>Metazoa</taxon>
        <taxon>Ecdysozoa</taxon>
        <taxon>Arthropoda</taxon>
        <taxon>Hexapoda</taxon>
        <taxon>Insecta</taxon>
        <taxon>Pterygota</taxon>
        <taxon>Neoptera</taxon>
        <taxon>Endopterygota</taxon>
        <taxon>Coleoptera</taxon>
        <taxon>Polyphaga</taxon>
        <taxon>Cucujiformia</taxon>
        <taxon>Chrysomeloidea</taxon>
        <taxon>Chrysomelidae</taxon>
        <taxon>Galerucinae</taxon>
        <taxon>Alticini</taxon>
        <taxon>Psylliodes</taxon>
    </lineage>
</organism>
<sequence length="440" mass="50929">MDHKFNAESQISSSSSLEDNEIVHITVPDSSTHLSVTTVLNYCKSKILTPYLRFLSFMGLRSILNNHDACICWRIFSSIYILLAVGFMIVGYLLQYMSCFRRERGFCYMYLSNNKTLRAQYESIFYETCEASVVFSFILPSLLHLLAYLHLVFVYRNNDDEQLPILMERVFLASTSISNGFISQRKLVRTLRLFFISSLIWLSLSFTVVNYMMAHGDVYFKWIKHGSLELTLFLKIVLVASTLWHDLIQCTIISNYCLQAQLLRSYVKFTRERLLQYPVPPLEWMRDIEDFKKLLHYFNKRISPSVCLLTVTDLAFALSGTLWIFRYDLIDKETLPILGFSVLNILLWAFMALAPFIQAARLSNSCEVLKLVGQESRARPYVHQDTPTIELDSILLYTTSLKINAQLFYLPITGRTLFFCITVSAVVILTLGQCHYLLTK</sequence>
<feature type="transmembrane region" description="Helical" evidence="1">
    <location>
        <begin position="133"/>
        <end position="153"/>
    </location>
</feature>
<feature type="transmembrane region" description="Helical" evidence="1">
    <location>
        <begin position="233"/>
        <end position="258"/>
    </location>
</feature>
<evidence type="ECO:0000313" key="2">
    <source>
        <dbReference type="EMBL" id="CAH1104741.1"/>
    </source>
</evidence>
<dbReference type="Proteomes" id="UP001153636">
    <property type="component" value="Chromosome 18"/>
</dbReference>
<keyword evidence="3" id="KW-1185">Reference proteome</keyword>
<feature type="transmembrane region" description="Helical" evidence="1">
    <location>
        <begin position="416"/>
        <end position="438"/>
    </location>
</feature>
<name>A0A9P0CV13_9CUCU</name>
<dbReference type="PANTHER" id="PTHR38337">
    <property type="entry name" value="AGAP010540-PA"/>
    <property type="match status" value="1"/>
</dbReference>